<dbReference type="RefSeq" id="WP_106381190.1">
    <property type="nucleotide sequence ID" value="NZ_NIGF01000025.1"/>
</dbReference>
<evidence type="ECO:0000256" key="2">
    <source>
        <dbReference type="ARBA" id="ARBA00012438"/>
    </source>
</evidence>
<dbReference type="Proteomes" id="UP000237684">
    <property type="component" value="Unassembled WGS sequence"/>
</dbReference>
<dbReference type="InterPro" id="IPR001610">
    <property type="entry name" value="PAC"/>
</dbReference>
<dbReference type="PROSITE" id="PS50113">
    <property type="entry name" value="PAC"/>
    <property type="match status" value="1"/>
</dbReference>
<dbReference type="Gene3D" id="2.10.70.100">
    <property type="match status" value="1"/>
</dbReference>
<comment type="caution">
    <text evidence="11">The sequence shown here is derived from an EMBL/GenBank/DDBJ whole genome shotgun (WGS) entry which is preliminary data.</text>
</comment>
<evidence type="ECO:0000259" key="9">
    <source>
        <dbReference type="PROSITE" id="PS50112"/>
    </source>
</evidence>
<evidence type="ECO:0000256" key="4">
    <source>
        <dbReference type="ARBA" id="ARBA00022679"/>
    </source>
</evidence>
<dbReference type="Gene3D" id="1.10.287.130">
    <property type="match status" value="1"/>
</dbReference>
<dbReference type="GO" id="GO:0000155">
    <property type="term" value="F:phosphorelay sensor kinase activity"/>
    <property type="evidence" value="ECO:0007669"/>
    <property type="project" value="InterPro"/>
</dbReference>
<dbReference type="InParanoid" id="A0A2S8SPE9"/>
<feature type="domain" description="PAC" evidence="10">
    <location>
        <begin position="368"/>
        <end position="421"/>
    </location>
</feature>
<dbReference type="InterPro" id="IPR013656">
    <property type="entry name" value="PAS_4"/>
</dbReference>
<evidence type="ECO:0000259" key="10">
    <source>
        <dbReference type="PROSITE" id="PS50113"/>
    </source>
</evidence>
<dbReference type="SUPFAM" id="SSF55785">
    <property type="entry name" value="PYP-like sensor domain (PAS domain)"/>
    <property type="match status" value="5"/>
</dbReference>
<proteinExistence type="predicted"/>
<dbReference type="SUPFAM" id="SSF55874">
    <property type="entry name" value="ATPase domain of HSP90 chaperone/DNA topoisomerase II/histidine kinase"/>
    <property type="match status" value="1"/>
</dbReference>
<dbReference type="SUPFAM" id="SSF52172">
    <property type="entry name" value="CheY-like"/>
    <property type="match status" value="1"/>
</dbReference>
<dbReference type="InterPro" id="IPR003661">
    <property type="entry name" value="HisK_dim/P_dom"/>
</dbReference>
<dbReference type="EMBL" id="NIGF01000025">
    <property type="protein sequence ID" value="PQV62675.1"/>
    <property type="molecule type" value="Genomic_DNA"/>
</dbReference>
<dbReference type="InterPro" id="IPR005467">
    <property type="entry name" value="His_kinase_dom"/>
</dbReference>
<dbReference type="InterPro" id="IPR011006">
    <property type="entry name" value="CheY-like_superfamily"/>
</dbReference>
<evidence type="ECO:0000313" key="11">
    <source>
        <dbReference type="EMBL" id="PQV62675.1"/>
    </source>
</evidence>
<dbReference type="InterPro" id="IPR004358">
    <property type="entry name" value="Sig_transdc_His_kin-like_C"/>
</dbReference>
<dbReference type="SMART" id="SM00086">
    <property type="entry name" value="PAC"/>
    <property type="match status" value="4"/>
</dbReference>
<dbReference type="PANTHER" id="PTHR43047:SF72">
    <property type="entry name" value="OSMOSENSING HISTIDINE PROTEIN KINASE SLN1"/>
    <property type="match status" value="1"/>
</dbReference>
<dbReference type="Gene3D" id="3.40.50.2300">
    <property type="match status" value="1"/>
</dbReference>
<feature type="domain" description="PAS" evidence="9">
    <location>
        <begin position="546"/>
        <end position="616"/>
    </location>
</feature>
<keyword evidence="4" id="KW-0808">Transferase</keyword>
<dbReference type="SMART" id="SM00448">
    <property type="entry name" value="REC"/>
    <property type="match status" value="1"/>
</dbReference>
<dbReference type="FunFam" id="3.30.565.10:FF:000006">
    <property type="entry name" value="Sensor histidine kinase WalK"/>
    <property type="match status" value="1"/>
</dbReference>
<dbReference type="OrthoDB" id="8552871at2"/>
<feature type="domain" description="Histidine kinase" evidence="7">
    <location>
        <begin position="715"/>
        <end position="932"/>
    </location>
</feature>
<dbReference type="SMART" id="SM00091">
    <property type="entry name" value="PAS"/>
    <property type="match status" value="3"/>
</dbReference>
<evidence type="ECO:0000256" key="6">
    <source>
        <dbReference type="PROSITE-ProRule" id="PRU00169"/>
    </source>
</evidence>
<comment type="catalytic activity">
    <reaction evidence="1">
        <text>ATP + protein L-histidine = ADP + protein N-phospho-L-histidine.</text>
        <dbReference type="EC" id="2.7.13.3"/>
    </reaction>
</comment>
<evidence type="ECO:0000256" key="1">
    <source>
        <dbReference type="ARBA" id="ARBA00000085"/>
    </source>
</evidence>
<dbReference type="InterPro" id="IPR036097">
    <property type="entry name" value="HisK_dim/P_sf"/>
</dbReference>
<dbReference type="CDD" id="cd00130">
    <property type="entry name" value="PAS"/>
    <property type="match status" value="3"/>
</dbReference>
<dbReference type="PROSITE" id="PS50110">
    <property type="entry name" value="RESPONSE_REGULATORY"/>
    <property type="match status" value="1"/>
</dbReference>
<dbReference type="PROSITE" id="PS50109">
    <property type="entry name" value="HIS_KIN"/>
    <property type="match status" value="1"/>
</dbReference>
<accession>A0A2S8SPE9</accession>
<dbReference type="SUPFAM" id="SSF47384">
    <property type="entry name" value="Homodimeric domain of signal transducing histidine kinase"/>
    <property type="match status" value="1"/>
</dbReference>
<dbReference type="PRINTS" id="PR00344">
    <property type="entry name" value="BCTRLSENSOR"/>
</dbReference>
<dbReference type="AlphaFoldDB" id="A0A2S8SPE9"/>
<evidence type="ECO:0000259" key="8">
    <source>
        <dbReference type="PROSITE" id="PS50110"/>
    </source>
</evidence>
<dbReference type="EC" id="2.7.13.3" evidence="2"/>
<dbReference type="Gene3D" id="3.30.450.20">
    <property type="entry name" value="PAS domain"/>
    <property type="match status" value="5"/>
</dbReference>
<name>A0A2S8SPE9_9BACT</name>
<dbReference type="GO" id="GO:0009927">
    <property type="term" value="F:histidine phosphotransfer kinase activity"/>
    <property type="evidence" value="ECO:0007669"/>
    <property type="project" value="TreeGrafter"/>
</dbReference>
<dbReference type="SMART" id="SM00388">
    <property type="entry name" value="HisKA"/>
    <property type="match status" value="1"/>
</dbReference>
<dbReference type="InterPro" id="IPR000014">
    <property type="entry name" value="PAS"/>
</dbReference>
<protein>
    <recommendedName>
        <fullName evidence="2">histidine kinase</fullName>
        <ecNumber evidence="2">2.7.13.3</ecNumber>
    </recommendedName>
</protein>
<dbReference type="InterPro" id="IPR001789">
    <property type="entry name" value="Sig_transdc_resp-reg_receiver"/>
</dbReference>
<dbReference type="Pfam" id="PF00512">
    <property type="entry name" value="HisKA"/>
    <property type="match status" value="1"/>
</dbReference>
<dbReference type="InterPro" id="IPR003594">
    <property type="entry name" value="HATPase_dom"/>
</dbReference>
<dbReference type="Pfam" id="PF08448">
    <property type="entry name" value="PAS_4"/>
    <property type="match status" value="1"/>
</dbReference>
<feature type="domain" description="Response regulatory" evidence="8">
    <location>
        <begin position="969"/>
        <end position="1086"/>
    </location>
</feature>
<keyword evidence="5" id="KW-0418">Kinase</keyword>
<dbReference type="Pfam" id="PF08447">
    <property type="entry name" value="PAS_3"/>
    <property type="match status" value="2"/>
</dbReference>
<gene>
    <name evidence="11" type="ORF">B1R32_12524</name>
</gene>
<dbReference type="NCBIfam" id="TIGR00229">
    <property type="entry name" value="sensory_box"/>
    <property type="match status" value="2"/>
</dbReference>
<feature type="domain" description="PAS" evidence="9">
    <location>
        <begin position="21"/>
        <end position="92"/>
    </location>
</feature>
<dbReference type="InterPro" id="IPR000700">
    <property type="entry name" value="PAS-assoc_C"/>
</dbReference>
<keyword evidence="3 6" id="KW-0597">Phosphoprotein</keyword>
<evidence type="ECO:0000256" key="3">
    <source>
        <dbReference type="ARBA" id="ARBA00022553"/>
    </source>
</evidence>
<dbReference type="SMART" id="SM00387">
    <property type="entry name" value="HATPase_c"/>
    <property type="match status" value="1"/>
</dbReference>
<dbReference type="InterPro" id="IPR036890">
    <property type="entry name" value="HATPase_C_sf"/>
</dbReference>
<feature type="modified residue" description="4-aspartylphosphate" evidence="6">
    <location>
        <position position="1019"/>
    </location>
</feature>
<dbReference type="Pfam" id="PF00072">
    <property type="entry name" value="Response_reg"/>
    <property type="match status" value="1"/>
</dbReference>
<dbReference type="Gene3D" id="3.30.565.10">
    <property type="entry name" value="Histidine kinase-like ATPase, C-terminal domain"/>
    <property type="match status" value="1"/>
</dbReference>
<dbReference type="GO" id="GO:0005886">
    <property type="term" value="C:plasma membrane"/>
    <property type="evidence" value="ECO:0007669"/>
    <property type="project" value="TreeGrafter"/>
</dbReference>
<evidence type="ECO:0000313" key="12">
    <source>
        <dbReference type="Proteomes" id="UP000237684"/>
    </source>
</evidence>
<dbReference type="Pfam" id="PF02518">
    <property type="entry name" value="HATPase_c"/>
    <property type="match status" value="1"/>
</dbReference>
<sequence>MITDIPEITASEMAIEELRISENRYRRLFESARDGILILDAVAHKITDVNPFMVELLGYARDEFLGKELWELGLLKDEEASREAFRELEASGYIRYEDLPLQTKAGQRREVEFVSNVYAENGHEVIQCNIRDNTQRKRAEQAEHESKRFLQSTLDALTSHIAVLDETGKIIAANKAWRQFSAENQSTAASCGVGASYLEVCEEASGLWAEEAPSVARSIREIITGERQEYYLEYPYHSPKEERWFNVRVTRFEAEGPIRVVIAHENITARKQAEDLVVISEANLAKAQQVAHLGSWEKDLSKVSDLQSFMATPLRWSDEVYRIFGFQPGEIEIDYEKFLLAVHPGDREFINASVSQALLEGLRNGQFYSFEHRILLPDGSGRIIYEQAEIVCDERTGIPQKMVGTVEDITQRKGAEQQLRESEQRFQSIVANVPGMVYQFARQPDGSSHWPFVGQGFQEIFEEQPEILASDACWPMNQIHPDHRGEFDHTAAISKEMLLPGSWEGRLRLASGKIKWIQVISRPQQLPDGGVLWNGLVMEITARKEAEEERDRFFTMSLDMLAIIGSDGYMKRLNPAFEETLGISNAELMAVPFLDWVHPDDHAATLAQVARLKGGELVVNFQNRYLCRDGSYKWLRWVCAPFEDLWYCVAHDITKIKRAEAALHKSNDELELHVIERTAELSLSNEKLQLEMVDHQRAKAAADAANAAKSEFLSRMSHELRTPLNAILGFGQILGKENLTALQQESVGYILKGGRHLLDLINEVLDIASVESGRNDLSIGPVALDDVVSEACSLMRPLAAQRSIRLDTDFSAVERCHVLADRQRLQQVILNLLSNAIKYNHDGGQVRVACHPMPGEQIRIEVRDTGPGISAADLSKLFTPFERLNAANSGVEGTGLGLTLSQRLIAAMGGRLGVKSVVAQGSTFSIELAQATAPQQKLEKQKLEKQKLENSIPAEVDIEERKAAKRQYTVLCIEDNSSNLRLLEIVLESRREVTMLSAMQGEIGLNLARQHEPDLILLDLHLPDISGQEVLTRLKQSAITRDIPVIVVSADATPPQIQRLMDAGALTYLTKPLNVAEFLQILDQVLRAPEAHDTKLHDEGIGN</sequence>
<dbReference type="Pfam" id="PF13188">
    <property type="entry name" value="PAS_8"/>
    <property type="match status" value="1"/>
</dbReference>
<dbReference type="PROSITE" id="PS50112">
    <property type="entry name" value="PAS"/>
    <property type="match status" value="2"/>
</dbReference>
<evidence type="ECO:0000256" key="5">
    <source>
        <dbReference type="ARBA" id="ARBA00022777"/>
    </source>
</evidence>
<dbReference type="PANTHER" id="PTHR43047">
    <property type="entry name" value="TWO-COMPONENT HISTIDINE PROTEIN KINASE"/>
    <property type="match status" value="1"/>
</dbReference>
<reference evidence="11 12" key="1">
    <citation type="journal article" date="2018" name="Syst. Appl. Microbiol.">
        <title>Abditibacterium utsteinense sp. nov., the first cultivated member of candidate phylum FBP, isolated from ice-free Antarctic soil samples.</title>
        <authorList>
            <person name="Tahon G."/>
            <person name="Tytgat B."/>
            <person name="Lebbe L."/>
            <person name="Carlier A."/>
            <person name="Willems A."/>
        </authorList>
    </citation>
    <scope>NUCLEOTIDE SEQUENCE [LARGE SCALE GENOMIC DNA]</scope>
    <source>
        <strain evidence="11 12">LMG 29911</strain>
    </source>
</reference>
<dbReference type="InterPro" id="IPR013655">
    <property type="entry name" value="PAS_fold_3"/>
</dbReference>
<evidence type="ECO:0000259" key="7">
    <source>
        <dbReference type="PROSITE" id="PS50109"/>
    </source>
</evidence>
<dbReference type="CDD" id="cd00082">
    <property type="entry name" value="HisKA"/>
    <property type="match status" value="1"/>
</dbReference>
<dbReference type="InterPro" id="IPR035965">
    <property type="entry name" value="PAS-like_dom_sf"/>
</dbReference>
<organism evidence="11 12">
    <name type="scientific">Abditibacterium utsteinense</name>
    <dbReference type="NCBI Taxonomy" id="1960156"/>
    <lineage>
        <taxon>Bacteria</taxon>
        <taxon>Pseudomonadati</taxon>
        <taxon>Abditibacteriota</taxon>
        <taxon>Abditibacteriia</taxon>
        <taxon>Abditibacteriales</taxon>
        <taxon>Abditibacteriaceae</taxon>
        <taxon>Abditibacterium</taxon>
    </lineage>
</organism>
<keyword evidence="12" id="KW-1185">Reference proteome</keyword>